<reference evidence="1 2" key="1">
    <citation type="submission" date="2024-03" db="EMBL/GenBank/DDBJ databases">
        <title>The genome assembly and annotation of the cricket Gryllus longicercus Weissman &amp; Gray.</title>
        <authorList>
            <person name="Szrajer S."/>
            <person name="Gray D."/>
            <person name="Ylla G."/>
        </authorList>
    </citation>
    <scope>NUCLEOTIDE SEQUENCE [LARGE SCALE GENOMIC DNA]</scope>
    <source>
        <strain evidence="1">DAG 2021-001</strain>
        <tissue evidence="1">Whole body minus gut</tissue>
    </source>
</reference>
<dbReference type="AlphaFoldDB" id="A0AAN9W8L1"/>
<evidence type="ECO:0000313" key="2">
    <source>
        <dbReference type="Proteomes" id="UP001378592"/>
    </source>
</evidence>
<dbReference type="GO" id="GO:0005737">
    <property type="term" value="C:cytoplasm"/>
    <property type="evidence" value="ECO:0007669"/>
    <property type="project" value="TreeGrafter"/>
</dbReference>
<dbReference type="Pfam" id="PF24681">
    <property type="entry name" value="Kelch_KLHDC2_KLHL20_DRC7"/>
    <property type="match status" value="1"/>
</dbReference>
<dbReference type="Gene3D" id="2.120.10.80">
    <property type="entry name" value="Kelch-type beta propeller"/>
    <property type="match status" value="1"/>
</dbReference>
<comment type="caution">
    <text evidence="1">The sequence shown here is derived from an EMBL/GenBank/DDBJ whole genome shotgun (WGS) entry which is preliminary data.</text>
</comment>
<evidence type="ECO:0000313" key="1">
    <source>
        <dbReference type="EMBL" id="KAK7874102.1"/>
    </source>
</evidence>
<keyword evidence="2" id="KW-1185">Reference proteome</keyword>
<sequence>MWQDVALGGPPRFGHASAAVGPLVFTFGGYVPRRGDQLRALGSPLPPIEVFVFDTRSGESEALPPAPEGSEQFREVPRRRIGHSAVAFEGAIFVWGGVTEGPARAEAACVFRWDVRARAWSRVRVEGAVPAVRSRHAACVSRGRMLVLGGRAVTGPLVLPHDVPALDLRRMRWTRLHPPPAPLAGGAPDYLAVADERGRVYTVARQVH</sequence>
<gene>
    <name evidence="1" type="ORF">R5R35_004646</name>
</gene>
<organism evidence="1 2">
    <name type="scientific">Gryllus longicercus</name>
    <dbReference type="NCBI Taxonomy" id="2509291"/>
    <lineage>
        <taxon>Eukaryota</taxon>
        <taxon>Metazoa</taxon>
        <taxon>Ecdysozoa</taxon>
        <taxon>Arthropoda</taxon>
        <taxon>Hexapoda</taxon>
        <taxon>Insecta</taxon>
        <taxon>Pterygota</taxon>
        <taxon>Neoptera</taxon>
        <taxon>Polyneoptera</taxon>
        <taxon>Orthoptera</taxon>
        <taxon>Ensifera</taxon>
        <taxon>Gryllidea</taxon>
        <taxon>Grylloidea</taxon>
        <taxon>Gryllidae</taxon>
        <taxon>Gryllinae</taxon>
        <taxon>Gryllus</taxon>
    </lineage>
</organism>
<name>A0AAN9W8L1_9ORTH</name>
<accession>A0AAN9W8L1</accession>
<proteinExistence type="predicted"/>
<dbReference type="InterPro" id="IPR015915">
    <property type="entry name" value="Kelch-typ_b-propeller"/>
</dbReference>
<dbReference type="EMBL" id="JAZDUA010000005">
    <property type="protein sequence ID" value="KAK7874102.1"/>
    <property type="molecule type" value="Genomic_DNA"/>
</dbReference>
<dbReference type="SUPFAM" id="SSF117281">
    <property type="entry name" value="Kelch motif"/>
    <property type="match status" value="1"/>
</dbReference>
<dbReference type="GO" id="GO:0003682">
    <property type="term" value="F:chromatin binding"/>
    <property type="evidence" value="ECO:0007669"/>
    <property type="project" value="InterPro"/>
</dbReference>
<dbReference type="Proteomes" id="UP001378592">
    <property type="component" value="Unassembled WGS sequence"/>
</dbReference>
<dbReference type="PANTHER" id="PTHR46461:SF1">
    <property type="entry name" value="KELCH DOMAIN-CONTAINING PROTEIN 3"/>
    <property type="match status" value="1"/>
</dbReference>
<dbReference type="PANTHER" id="PTHR46461">
    <property type="entry name" value="KELCH DOMAIN-CONTAINING PROTEIN 3"/>
    <property type="match status" value="1"/>
</dbReference>
<protein>
    <submittedName>
        <fullName evidence="1">Uncharacterized protein</fullName>
    </submittedName>
</protein>
<dbReference type="InterPro" id="IPR052637">
    <property type="entry name" value="KLHDC3-like"/>
</dbReference>